<feature type="non-terminal residue" evidence="2">
    <location>
        <position position="92"/>
    </location>
</feature>
<evidence type="ECO:0000313" key="2">
    <source>
        <dbReference type="EMBL" id="CAF4264763.1"/>
    </source>
</evidence>
<proteinExistence type="predicted"/>
<dbReference type="EMBL" id="CAJOBI010026457">
    <property type="protein sequence ID" value="CAF4247697.1"/>
    <property type="molecule type" value="Genomic_DNA"/>
</dbReference>
<comment type="caution">
    <text evidence="2">The sequence shown here is derived from an EMBL/GenBank/DDBJ whole genome shotgun (WGS) entry which is preliminary data.</text>
</comment>
<protein>
    <submittedName>
        <fullName evidence="2">Uncharacterized protein</fullName>
    </submittedName>
</protein>
<gene>
    <name evidence="2" type="ORF">GIL414_LOCUS24282</name>
    <name evidence="1" type="ORF">SMN809_LOCUS23856</name>
</gene>
<evidence type="ECO:0000313" key="3">
    <source>
        <dbReference type="Proteomes" id="UP000681720"/>
    </source>
</evidence>
<reference evidence="2" key="1">
    <citation type="submission" date="2021-02" db="EMBL/GenBank/DDBJ databases">
        <authorList>
            <person name="Nowell W R."/>
        </authorList>
    </citation>
    <scope>NUCLEOTIDE SEQUENCE</scope>
</reference>
<feature type="non-terminal residue" evidence="2">
    <location>
        <position position="1"/>
    </location>
</feature>
<dbReference type="Proteomes" id="UP000681720">
    <property type="component" value="Unassembled WGS sequence"/>
</dbReference>
<sequence length="92" mass="10422">NDGLQLGSRPIEALQTLRVEESHRYFHNIVLPSTIPFELVPDVSGNQIELMINWQFPRDKDLDFGLSVLSTLDGSQRTSVGMMTRTNTTFMP</sequence>
<organism evidence="2 3">
    <name type="scientific">Rotaria magnacalcarata</name>
    <dbReference type="NCBI Taxonomy" id="392030"/>
    <lineage>
        <taxon>Eukaryota</taxon>
        <taxon>Metazoa</taxon>
        <taxon>Spiralia</taxon>
        <taxon>Gnathifera</taxon>
        <taxon>Rotifera</taxon>
        <taxon>Eurotatoria</taxon>
        <taxon>Bdelloidea</taxon>
        <taxon>Philodinida</taxon>
        <taxon>Philodinidae</taxon>
        <taxon>Rotaria</taxon>
    </lineage>
</organism>
<evidence type="ECO:0000313" key="1">
    <source>
        <dbReference type="EMBL" id="CAF4247697.1"/>
    </source>
</evidence>
<dbReference type="EMBL" id="CAJOBJ010029521">
    <property type="protein sequence ID" value="CAF4264763.1"/>
    <property type="molecule type" value="Genomic_DNA"/>
</dbReference>
<dbReference type="AlphaFoldDB" id="A0A8S2T658"/>
<accession>A0A8S2T658</accession>
<dbReference type="Proteomes" id="UP000676336">
    <property type="component" value="Unassembled WGS sequence"/>
</dbReference>
<name>A0A8S2T658_9BILA</name>